<gene>
    <name evidence="1" type="ORF">KL86SPO_50521</name>
</gene>
<dbReference type="PANTHER" id="PTHR34817:SF2">
    <property type="entry name" value="NUCLEOTIDYLTRANSFERASE"/>
    <property type="match status" value="1"/>
</dbReference>
<reference evidence="1" key="1">
    <citation type="submission" date="2016-08" db="EMBL/GenBank/DDBJ databases">
        <authorList>
            <person name="Seilhamer J.J."/>
        </authorList>
    </citation>
    <scope>NUCLEOTIDE SEQUENCE</scope>
    <source>
        <strain evidence="1">86</strain>
    </source>
</reference>
<dbReference type="InterPro" id="IPR018775">
    <property type="entry name" value="RlaP"/>
</dbReference>
<sequence length="262" mass="31127">MRAAILAKLTDIEAKEKIKILFAVESGSRAWGFPSPDSDYDVRFVYIHRPEWYLSIEKKRDVLEYPIHDLLDINGWDIRKALGLLRKYNPALMEWLDSPIVYREENEIREQMKAIRSAYFARRTSMFHYLSMAVSNYRSYLKGETVKAKKYFYVLRPLFACMWLERENTHPPLSFHTLLATQMQGNPSLQEQLEALLARKMAGDELSMIPRMEAVNRFIEERLTYFEDYANRLPPDHFCDMEQLNSFFRSLLHKIWAFDPHL</sequence>
<evidence type="ECO:0008006" key="2">
    <source>
        <dbReference type="Google" id="ProtNLM"/>
    </source>
</evidence>
<organism evidence="1">
    <name type="scientific">uncultured Sporomusa sp</name>
    <dbReference type="NCBI Taxonomy" id="307249"/>
    <lineage>
        <taxon>Bacteria</taxon>
        <taxon>Bacillati</taxon>
        <taxon>Bacillota</taxon>
        <taxon>Negativicutes</taxon>
        <taxon>Selenomonadales</taxon>
        <taxon>Sporomusaceae</taxon>
        <taxon>Sporomusa</taxon>
        <taxon>environmental samples</taxon>
    </lineage>
</organism>
<dbReference type="PANTHER" id="PTHR34817">
    <property type="entry name" value="NUCLEOTIDYLTRANSFERASE"/>
    <property type="match status" value="1"/>
</dbReference>
<name>A0A212LZ30_9FIRM</name>
<proteinExistence type="predicted"/>
<dbReference type="RefSeq" id="WP_288185350.1">
    <property type="nucleotide sequence ID" value="NZ_LT608335.1"/>
</dbReference>
<accession>A0A212LZ30</accession>
<dbReference type="EMBL" id="FMJE01000005">
    <property type="protein sequence ID" value="SCM82750.1"/>
    <property type="molecule type" value="Genomic_DNA"/>
</dbReference>
<dbReference type="AlphaFoldDB" id="A0A212LZ30"/>
<dbReference type="Pfam" id="PF10127">
    <property type="entry name" value="RlaP"/>
    <property type="match status" value="1"/>
</dbReference>
<protein>
    <recommendedName>
        <fullName evidence="2">Nucleotidyltransferase</fullName>
    </recommendedName>
</protein>
<evidence type="ECO:0000313" key="1">
    <source>
        <dbReference type="EMBL" id="SCM82750.1"/>
    </source>
</evidence>